<feature type="domain" description="Flagellar hook-length control protein-like C-terminal" evidence="2">
    <location>
        <begin position="59"/>
        <end position="131"/>
    </location>
</feature>
<dbReference type="InterPro" id="IPR038610">
    <property type="entry name" value="FliK-like_C_sf"/>
</dbReference>
<reference evidence="3 4" key="1">
    <citation type="submission" date="2017-09" db="EMBL/GenBank/DDBJ databases">
        <title>Sphingomonas adhaesiva DSM 7418, whole genome shotgun sequence.</title>
        <authorList>
            <person name="Feng G."/>
            <person name="Zhu H."/>
        </authorList>
    </citation>
    <scope>NUCLEOTIDE SEQUENCE [LARGE SCALE GENOMIC DNA]</scope>
    <source>
        <strain evidence="3 4">DSM 7418</strain>
    </source>
</reference>
<dbReference type="EMBL" id="NWVC01000006">
    <property type="protein sequence ID" value="PCG13821.1"/>
    <property type="molecule type" value="Genomic_DNA"/>
</dbReference>
<feature type="compositionally biased region" description="Low complexity" evidence="1">
    <location>
        <begin position="132"/>
        <end position="154"/>
    </location>
</feature>
<gene>
    <name evidence="3" type="ORF">COA07_13070</name>
</gene>
<accession>A0A2A4I5C3</accession>
<organism evidence="3 4">
    <name type="scientific">Sphingomonas adhaesiva</name>
    <dbReference type="NCBI Taxonomy" id="28212"/>
    <lineage>
        <taxon>Bacteria</taxon>
        <taxon>Pseudomonadati</taxon>
        <taxon>Pseudomonadota</taxon>
        <taxon>Alphaproteobacteria</taxon>
        <taxon>Sphingomonadales</taxon>
        <taxon>Sphingomonadaceae</taxon>
        <taxon>Sphingomonas</taxon>
    </lineage>
</organism>
<dbReference type="PANTHER" id="PTHR37533">
    <property type="entry name" value="FLAGELLAR HOOK-LENGTH CONTROL PROTEIN"/>
    <property type="match status" value="1"/>
</dbReference>
<evidence type="ECO:0000259" key="2">
    <source>
        <dbReference type="Pfam" id="PF02120"/>
    </source>
</evidence>
<dbReference type="InterPro" id="IPR052563">
    <property type="entry name" value="FliK"/>
</dbReference>
<keyword evidence="4" id="KW-1185">Reference proteome</keyword>
<name>A0A2A4I5C3_9SPHN</name>
<protein>
    <recommendedName>
        <fullName evidence="2">Flagellar hook-length control protein-like C-terminal domain-containing protein</fullName>
    </recommendedName>
</protein>
<dbReference type="AlphaFoldDB" id="A0A2A4I5C3"/>
<evidence type="ECO:0000313" key="4">
    <source>
        <dbReference type="Proteomes" id="UP000218323"/>
    </source>
</evidence>
<dbReference type="Proteomes" id="UP000218323">
    <property type="component" value="Unassembled WGS sequence"/>
</dbReference>
<proteinExistence type="predicted"/>
<evidence type="ECO:0000313" key="3">
    <source>
        <dbReference type="EMBL" id="PCG13821.1"/>
    </source>
</evidence>
<dbReference type="Pfam" id="PF02120">
    <property type="entry name" value="Flg_hook"/>
    <property type="match status" value="1"/>
</dbReference>
<comment type="caution">
    <text evidence="3">The sequence shown here is derived from an EMBL/GenBank/DDBJ whole genome shotgun (WGS) entry which is preliminary data.</text>
</comment>
<feature type="region of interest" description="Disordered" evidence="1">
    <location>
        <begin position="122"/>
        <end position="180"/>
    </location>
</feature>
<dbReference type="PANTHER" id="PTHR37533:SF2">
    <property type="entry name" value="FLAGELLAR HOOK-LENGTH CONTROL PROTEIN"/>
    <property type="match status" value="1"/>
</dbReference>
<dbReference type="Gene3D" id="3.30.750.140">
    <property type="match status" value="1"/>
</dbReference>
<evidence type="ECO:0000256" key="1">
    <source>
        <dbReference type="SAM" id="MobiDB-lite"/>
    </source>
</evidence>
<sequence>MTGEDRPAAPDTPLPAPAFTAPVVAAGAAAQTGQQTLDMNQPRWPEAMIQRIEMLRDMADANDMSIRLVPDALGAIDISLRRDGDTVQVQLTAEQPRTRALLAEAQPQLTDMAEARGLKLQQAPAATGGGDRAATAGQQQQQSQAQQQSAQHQPPRAPAPAPRAPRAANDTAPGDDERIA</sequence>
<dbReference type="CDD" id="cd17470">
    <property type="entry name" value="T3SS_Flik_C"/>
    <property type="match status" value="1"/>
</dbReference>
<dbReference type="InterPro" id="IPR021136">
    <property type="entry name" value="Flagellar_hook_control-like_C"/>
</dbReference>